<keyword evidence="2" id="KW-1133">Transmembrane helix</keyword>
<organism evidence="3 4">
    <name type="scientific">Mycoplasma yeatsii</name>
    <dbReference type="NCBI Taxonomy" id="51365"/>
    <lineage>
        <taxon>Bacteria</taxon>
        <taxon>Bacillati</taxon>
        <taxon>Mycoplasmatota</taxon>
        <taxon>Mollicutes</taxon>
        <taxon>Mycoplasmataceae</taxon>
        <taxon>Mycoplasma</taxon>
    </lineage>
</organism>
<feature type="transmembrane region" description="Helical" evidence="2">
    <location>
        <begin position="139"/>
        <end position="161"/>
    </location>
</feature>
<name>A0ABU0NE40_9MOLU</name>
<protein>
    <submittedName>
        <fullName evidence="3">ABC-2 type transport system permease protein</fullName>
    </submittedName>
</protein>
<evidence type="ECO:0000313" key="3">
    <source>
        <dbReference type="EMBL" id="MDQ0567716.1"/>
    </source>
</evidence>
<feature type="transmembrane region" description="Helical" evidence="2">
    <location>
        <begin position="21"/>
        <end position="40"/>
    </location>
</feature>
<dbReference type="Proteomes" id="UP001236620">
    <property type="component" value="Unassembled WGS sequence"/>
</dbReference>
<feature type="transmembrane region" description="Helical" evidence="2">
    <location>
        <begin position="586"/>
        <end position="607"/>
    </location>
</feature>
<feature type="transmembrane region" description="Helical" evidence="2">
    <location>
        <begin position="103"/>
        <end position="127"/>
    </location>
</feature>
<evidence type="ECO:0000256" key="1">
    <source>
        <dbReference type="SAM" id="Coils"/>
    </source>
</evidence>
<keyword evidence="2" id="KW-0812">Transmembrane</keyword>
<proteinExistence type="predicted"/>
<accession>A0ABU0NE40</accession>
<feature type="transmembrane region" description="Helical" evidence="2">
    <location>
        <begin position="168"/>
        <end position="187"/>
    </location>
</feature>
<gene>
    <name evidence="3" type="ORF">J2Z63_000359</name>
</gene>
<feature type="coiled-coil region" evidence="1">
    <location>
        <begin position="415"/>
        <end position="449"/>
    </location>
</feature>
<reference evidence="3" key="1">
    <citation type="submission" date="2023-07" db="EMBL/GenBank/DDBJ databases">
        <title>Genomic Encyclopedia of Type Strains, Phase IV (KMG-IV): sequencing the most valuable type-strain genomes for metagenomic binning, comparative biology and taxonomic classification.</title>
        <authorList>
            <person name="Goeker M."/>
        </authorList>
    </citation>
    <scope>NUCLEOTIDE SEQUENCE [LARGE SCALE GENOMIC DNA]</scope>
    <source>
        <strain evidence="3">DSM 22019</strain>
    </source>
</reference>
<evidence type="ECO:0000313" key="4">
    <source>
        <dbReference type="Proteomes" id="UP001236620"/>
    </source>
</evidence>
<sequence length="613" mass="71089">MKNAYLRYSFFAFNTILKKKSSILLPIIAVAISFFVGIVFKFAVPSNYQELAVFFYTFIAIIMTAVYSSIKALNLFKDLEQEGIEIITLSKPISRKQLILGKLICLSYFGLIWSTALLVSGFLYFYASFNFVNVLINSLTLFFVSLSAYFIIGLFVSLLSFKLSQKIAMTLPLIAFIPLSSIGILLASNQTTNINKASSFINRSYEYHHSGNEANTEPYFINNNKDELLLIPNGSDNKDFDQEQKEYLQTVINYTNRSLTSWQTYSWISIPYQFINIFNFNSKNISITNANNSTDLEKYVYYNDLDNISYTYKLDKKTDQIKYKVADDSNQKFSEKYIVPGLLKSHSKFSDFTQTVNYDLIYAIDGAENDDSKFFEDENEFSNQRSSLVGRIKWNVIKQALQDKKFNQIANDFVNKNLKEFLNDKSNTSEELNEKHKELMSKISEYVTNEDSEINNYENHNVKLFDKRSITDGEIDGVVQIKIYKAIAILNYIYFNYQDSQLFKIMIKNPNNEYFGDAQINLELDGRNYRLGGFKSFSERVVQKEENGVKKTLFRFNLQESKSNFLFSSADNLYSITRNKQIVNKYVIALLWLVIIGAEFALTFKIYQRKEYK</sequence>
<dbReference type="RefSeq" id="WP_307444620.1">
    <property type="nucleotide sequence ID" value="NZ_JAUSWP010000002.1"/>
</dbReference>
<keyword evidence="4" id="KW-1185">Reference proteome</keyword>
<dbReference type="EMBL" id="JAUSWP010000002">
    <property type="protein sequence ID" value="MDQ0567716.1"/>
    <property type="molecule type" value="Genomic_DNA"/>
</dbReference>
<evidence type="ECO:0000256" key="2">
    <source>
        <dbReference type="SAM" id="Phobius"/>
    </source>
</evidence>
<keyword evidence="1" id="KW-0175">Coiled coil</keyword>
<comment type="caution">
    <text evidence="3">The sequence shown here is derived from an EMBL/GenBank/DDBJ whole genome shotgun (WGS) entry which is preliminary data.</text>
</comment>
<feature type="transmembrane region" description="Helical" evidence="2">
    <location>
        <begin position="52"/>
        <end position="70"/>
    </location>
</feature>
<keyword evidence="2" id="KW-0472">Membrane</keyword>